<feature type="domain" description="Peptidase S24/S26A/S26B/S26C" evidence="1">
    <location>
        <begin position="95"/>
        <end position="196"/>
    </location>
</feature>
<dbReference type="STRING" id="225324.SAMN02745126_05044"/>
<dbReference type="InterPro" id="IPR001387">
    <property type="entry name" value="Cro/C1-type_HTH"/>
</dbReference>
<keyword evidence="3" id="KW-1185">Reference proteome</keyword>
<organism evidence="2 3">
    <name type="scientific">Enhydrobacter aerosaccus</name>
    <dbReference type="NCBI Taxonomy" id="225324"/>
    <lineage>
        <taxon>Bacteria</taxon>
        <taxon>Pseudomonadati</taxon>
        <taxon>Pseudomonadota</taxon>
        <taxon>Alphaproteobacteria</taxon>
        <taxon>Hyphomicrobiales</taxon>
        <taxon>Enhydrobacter</taxon>
    </lineage>
</organism>
<name>A0A1T4SRM2_9HYPH</name>
<dbReference type="Pfam" id="PF00717">
    <property type="entry name" value="Peptidase_S24"/>
    <property type="match status" value="1"/>
</dbReference>
<dbReference type="CDD" id="cd00093">
    <property type="entry name" value="HTH_XRE"/>
    <property type="match status" value="1"/>
</dbReference>
<dbReference type="CDD" id="cd06529">
    <property type="entry name" value="S24_LexA-like"/>
    <property type="match status" value="1"/>
</dbReference>
<accession>A0A1T4SRM2</accession>
<evidence type="ECO:0000313" key="3">
    <source>
        <dbReference type="Proteomes" id="UP000190092"/>
    </source>
</evidence>
<dbReference type="InterPro" id="IPR010982">
    <property type="entry name" value="Lambda_DNA-bd_dom_sf"/>
</dbReference>
<dbReference type="Gene3D" id="2.10.109.10">
    <property type="entry name" value="Umud Fragment, subunit A"/>
    <property type="match status" value="1"/>
</dbReference>
<protein>
    <submittedName>
        <fullName evidence="2">Phage repressor protein C, contains Cro/C1-type HTH and peptisase s24 domains</fullName>
    </submittedName>
</protein>
<dbReference type="Proteomes" id="UP000190092">
    <property type="component" value="Unassembled WGS sequence"/>
</dbReference>
<dbReference type="GO" id="GO:0003677">
    <property type="term" value="F:DNA binding"/>
    <property type="evidence" value="ECO:0007669"/>
    <property type="project" value="InterPro"/>
</dbReference>
<evidence type="ECO:0000259" key="1">
    <source>
        <dbReference type="Pfam" id="PF00717"/>
    </source>
</evidence>
<dbReference type="OrthoDB" id="9792157at2"/>
<proteinExistence type="predicted"/>
<dbReference type="InterPro" id="IPR015927">
    <property type="entry name" value="Peptidase_S24_S26A/B/C"/>
</dbReference>
<dbReference type="EMBL" id="FUWJ01000009">
    <property type="protein sequence ID" value="SKA30885.1"/>
    <property type="molecule type" value="Genomic_DNA"/>
</dbReference>
<dbReference type="AlphaFoldDB" id="A0A1T4SRM2"/>
<dbReference type="SUPFAM" id="SSF51306">
    <property type="entry name" value="LexA/Signal peptidase"/>
    <property type="match status" value="1"/>
</dbReference>
<dbReference type="InterPro" id="IPR039418">
    <property type="entry name" value="LexA-like"/>
</dbReference>
<dbReference type="SUPFAM" id="SSF47413">
    <property type="entry name" value="lambda repressor-like DNA-binding domains"/>
    <property type="match status" value="1"/>
</dbReference>
<sequence>MDLKWIAEMLERPGFSQAGLARALGKDAAAVNRMLKGDRQIKANEVPVILDYLQAAPPPTDRVATLAAQAAGHRPAPPQQIQRIAEGGGRPDVPVWASAEAGQDGAMVLVNDPIDYIRRSERMQGVKNPFAFYVIGTSMSPAIEHGDQVVVNPAVPVRPGADCVFIHDDENGNMLALVKRLLRVSTDHWRVRQYNPPKDFDLPKKKWGRALLITEKRYG</sequence>
<reference evidence="3" key="1">
    <citation type="submission" date="2017-02" db="EMBL/GenBank/DDBJ databases">
        <authorList>
            <person name="Varghese N."/>
            <person name="Submissions S."/>
        </authorList>
    </citation>
    <scope>NUCLEOTIDE SEQUENCE [LARGE SCALE GENOMIC DNA]</scope>
    <source>
        <strain evidence="3">ATCC 27094</strain>
    </source>
</reference>
<gene>
    <name evidence="2" type="ORF">SAMN02745126_05044</name>
</gene>
<dbReference type="RefSeq" id="WP_085936792.1">
    <property type="nucleotide sequence ID" value="NZ_FUWJ01000009.1"/>
</dbReference>
<evidence type="ECO:0000313" key="2">
    <source>
        <dbReference type="EMBL" id="SKA30885.1"/>
    </source>
</evidence>
<dbReference type="InterPro" id="IPR036286">
    <property type="entry name" value="LexA/Signal_pep-like_sf"/>
</dbReference>